<organism evidence="1 2">
    <name type="scientific">Mytilus galloprovincialis</name>
    <name type="common">Mediterranean mussel</name>
    <dbReference type="NCBI Taxonomy" id="29158"/>
    <lineage>
        <taxon>Eukaryota</taxon>
        <taxon>Metazoa</taxon>
        <taxon>Spiralia</taxon>
        <taxon>Lophotrochozoa</taxon>
        <taxon>Mollusca</taxon>
        <taxon>Bivalvia</taxon>
        <taxon>Autobranchia</taxon>
        <taxon>Pteriomorphia</taxon>
        <taxon>Mytilida</taxon>
        <taxon>Mytiloidea</taxon>
        <taxon>Mytilidae</taxon>
        <taxon>Mytilinae</taxon>
        <taxon>Mytilus</taxon>
    </lineage>
</organism>
<dbReference type="EMBL" id="KV607085">
    <property type="protein sequence ID" value="OPL20477.1"/>
    <property type="molecule type" value="Genomic_DNA"/>
</dbReference>
<evidence type="ECO:0000313" key="1">
    <source>
        <dbReference type="EMBL" id="OPL20477.1"/>
    </source>
</evidence>
<proteinExistence type="predicted"/>
<evidence type="ECO:0000313" key="2">
    <source>
        <dbReference type="Proteomes" id="UP000266721"/>
    </source>
</evidence>
<dbReference type="AlphaFoldDB" id="A0A3R5TGC1"/>
<name>A0A3R5TGC1_MYTGA</name>
<sequence length="115" mass="12722">MSLGLAVAGVGKVTVHGPVGIESVVQRKAYMMLYDDIKTKLDIGRQSKAMTGFSNPDLSIDYVPLLPEKKEDLYNPPKDQESSSPLTQQLLSFYTPLSDPDCTYAYIIKPNPKNQ</sequence>
<accession>A0A3R5TGC1</accession>
<gene>
    <name evidence="1" type="ORF">AM593_01949</name>
</gene>
<dbReference type="Proteomes" id="UP000266721">
    <property type="component" value="Unassembled WGS sequence"/>
</dbReference>
<feature type="non-terminal residue" evidence="1">
    <location>
        <position position="1"/>
    </location>
</feature>
<reference evidence="1 2" key="1">
    <citation type="journal article" date="2016" name="PLoS ONE">
        <title>A First Insight into the Genome of the Filter-Feeder Mussel Mytilus galloprovincialis.</title>
        <authorList>
            <person name="Murgarella M."/>
            <person name="Puiu D."/>
            <person name="Novoa B."/>
            <person name="Figueras A."/>
            <person name="Posada D."/>
            <person name="Canchaya C."/>
        </authorList>
    </citation>
    <scope>NUCLEOTIDE SEQUENCE [LARGE SCALE GENOMIC DNA]</scope>
    <source>
        <tissue evidence="1">Muscle</tissue>
    </source>
</reference>
<keyword evidence="2" id="KW-1185">Reference proteome</keyword>
<feature type="non-terminal residue" evidence="1">
    <location>
        <position position="115"/>
    </location>
</feature>
<protein>
    <submittedName>
        <fullName evidence="1">Uncharacterized protein</fullName>
    </submittedName>
</protein>